<evidence type="ECO:0000313" key="1">
    <source>
        <dbReference type="EMBL" id="CAH0730110.1"/>
    </source>
</evidence>
<keyword evidence="2" id="KW-1185">Reference proteome</keyword>
<reference evidence="1" key="1">
    <citation type="submission" date="2021-12" db="EMBL/GenBank/DDBJ databases">
        <authorList>
            <person name="Martin H S."/>
        </authorList>
    </citation>
    <scope>NUCLEOTIDE SEQUENCE</scope>
</reference>
<organism evidence="1 2">
    <name type="scientific">Brenthis ino</name>
    <name type="common">lesser marbled fritillary</name>
    <dbReference type="NCBI Taxonomy" id="405034"/>
    <lineage>
        <taxon>Eukaryota</taxon>
        <taxon>Metazoa</taxon>
        <taxon>Ecdysozoa</taxon>
        <taxon>Arthropoda</taxon>
        <taxon>Hexapoda</taxon>
        <taxon>Insecta</taxon>
        <taxon>Pterygota</taxon>
        <taxon>Neoptera</taxon>
        <taxon>Endopterygota</taxon>
        <taxon>Lepidoptera</taxon>
        <taxon>Glossata</taxon>
        <taxon>Ditrysia</taxon>
        <taxon>Papilionoidea</taxon>
        <taxon>Nymphalidae</taxon>
        <taxon>Heliconiinae</taxon>
        <taxon>Argynnini</taxon>
        <taxon>Brenthis</taxon>
    </lineage>
</organism>
<evidence type="ECO:0000313" key="2">
    <source>
        <dbReference type="Proteomes" id="UP000838878"/>
    </source>
</evidence>
<proteinExistence type="predicted"/>
<dbReference type="EMBL" id="OV170228">
    <property type="protein sequence ID" value="CAH0730110.1"/>
    <property type="molecule type" value="Genomic_DNA"/>
</dbReference>
<gene>
    <name evidence="1" type="ORF">BINO364_LOCUS15127</name>
</gene>
<name>A0A8J9YKK0_9NEOP</name>
<sequence length="77" mass="8261">MNCKHQVAAIFYRSITALARAELRTGINPGADGAFIKVSNLAKLDAGAQPAAGCSYSRTCLLVSEENCWYYCALLTS</sequence>
<protein>
    <submittedName>
        <fullName evidence="1">Uncharacterized protein</fullName>
    </submittedName>
</protein>
<dbReference type="AlphaFoldDB" id="A0A8J9YKK0"/>
<accession>A0A8J9YKK0</accession>
<feature type="non-terminal residue" evidence="1">
    <location>
        <position position="77"/>
    </location>
</feature>
<dbReference type="Proteomes" id="UP000838878">
    <property type="component" value="Chromosome 8"/>
</dbReference>